<dbReference type="AlphaFoldDB" id="A0A2N9YHK7"/>
<keyword evidence="2" id="KW-1185">Reference proteome</keyword>
<evidence type="ECO:0000313" key="1">
    <source>
        <dbReference type="EMBL" id="AUI69865.1"/>
    </source>
</evidence>
<name>A0A2N9YHK7_9GAMM</name>
<accession>A0A2N9YHK7</accession>
<dbReference type="RefSeq" id="WP_062152187.1">
    <property type="nucleotide sequence ID" value="NZ_CP012373.2"/>
</dbReference>
<proteinExistence type="predicted"/>
<dbReference type="KEGG" id="blep:AL038_09325"/>
<organism evidence="1 2">
    <name type="scientific">Beggiatoa leptomitoformis</name>
    <dbReference type="NCBI Taxonomy" id="288004"/>
    <lineage>
        <taxon>Bacteria</taxon>
        <taxon>Pseudomonadati</taxon>
        <taxon>Pseudomonadota</taxon>
        <taxon>Gammaproteobacteria</taxon>
        <taxon>Thiotrichales</taxon>
        <taxon>Thiotrichaceae</taxon>
        <taxon>Beggiatoa</taxon>
    </lineage>
</organism>
<dbReference type="STRING" id="288004.AL038_09325"/>
<gene>
    <name evidence="1" type="ORF">BLE401_14975</name>
</gene>
<evidence type="ECO:0000313" key="2">
    <source>
        <dbReference type="Proteomes" id="UP000234271"/>
    </source>
</evidence>
<sequence length="117" mass="13377">MHLLLLIIPFLLLGCAEHPTRLSNGFGLIIHQVDEDRVPTDCATLTGVSYPYVGCTRIFNEENLCIVVAPTDAFPYFNQREQAIVDHEIRHCTEGNYHEPDLRDEQLYEQLLPIKPT</sequence>
<protein>
    <submittedName>
        <fullName evidence="1">Uncharacterized protein</fullName>
    </submittedName>
</protein>
<dbReference type="EMBL" id="CP018889">
    <property type="protein sequence ID" value="AUI69865.1"/>
    <property type="molecule type" value="Genomic_DNA"/>
</dbReference>
<reference evidence="2" key="1">
    <citation type="submission" date="2016-12" db="EMBL/GenBank/DDBJ databases">
        <title>Complete Genome Sequence of Beggiatoa leptomitiformis D-401.</title>
        <authorList>
            <person name="Fomenkov A."/>
            <person name="Vincze T."/>
            <person name="Grabovich M."/>
            <person name="Anton B.P."/>
            <person name="Dubinina G."/>
            <person name="Orlova M."/>
            <person name="Belousova E."/>
            <person name="Roberts R.J."/>
        </authorList>
    </citation>
    <scope>NUCLEOTIDE SEQUENCE [LARGE SCALE GENOMIC DNA]</scope>
    <source>
        <strain evidence="2">D-401</strain>
    </source>
</reference>
<dbReference type="Proteomes" id="UP000234271">
    <property type="component" value="Chromosome"/>
</dbReference>